<keyword evidence="2" id="KW-0812">Transmembrane</keyword>
<evidence type="ECO:0000313" key="4">
    <source>
        <dbReference type="Proteomes" id="UP000800092"/>
    </source>
</evidence>
<dbReference type="Proteomes" id="UP000800092">
    <property type="component" value="Unassembled WGS sequence"/>
</dbReference>
<gene>
    <name evidence="3" type="ORF">EV356DRAFT_236107</name>
</gene>
<proteinExistence type="predicted"/>
<feature type="compositionally biased region" description="Basic and acidic residues" evidence="1">
    <location>
        <begin position="55"/>
        <end position="67"/>
    </location>
</feature>
<keyword evidence="4" id="KW-1185">Reference proteome</keyword>
<evidence type="ECO:0000256" key="1">
    <source>
        <dbReference type="SAM" id="MobiDB-lite"/>
    </source>
</evidence>
<organism evidence="3 4">
    <name type="scientific">Viridothelium virens</name>
    <name type="common">Speckled blister lichen</name>
    <name type="synonym">Trypethelium virens</name>
    <dbReference type="NCBI Taxonomy" id="1048519"/>
    <lineage>
        <taxon>Eukaryota</taxon>
        <taxon>Fungi</taxon>
        <taxon>Dikarya</taxon>
        <taxon>Ascomycota</taxon>
        <taxon>Pezizomycotina</taxon>
        <taxon>Dothideomycetes</taxon>
        <taxon>Dothideomycetes incertae sedis</taxon>
        <taxon>Trypetheliales</taxon>
        <taxon>Trypetheliaceae</taxon>
        <taxon>Viridothelium</taxon>
    </lineage>
</organism>
<keyword evidence="2" id="KW-0472">Membrane</keyword>
<evidence type="ECO:0000313" key="3">
    <source>
        <dbReference type="EMBL" id="KAF2232782.1"/>
    </source>
</evidence>
<sequence>MPLLHLLCPKKPNQIQRRHASTLSSRKCCQAGPEGPPQESFHKGNTHPPSCTRRRSGERVFKQKTKEEPAARSALERAIASSLPVRTLSCLFCISSPLPPLPPWSPFRFACARVALTHPLLPPAQGTRRRFLFETSWPLASPFRTPTGCTALYTLIITALSLFFLILGQICFPSSRDQAMLVN</sequence>
<evidence type="ECO:0000256" key="2">
    <source>
        <dbReference type="SAM" id="Phobius"/>
    </source>
</evidence>
<protein>
    <submittedName>
        <fullName evidence="3">Uncharacterized protein</fullName>
    </submittedName>
</protein>
<dbReference type="AlphaFoldDB" id="A0A6A6H457"/>
<keyword evidence="2" id="KW-1133">Transmembrane helix</keyword>
<reference evidence="3" key="1">
    <citation type="journal article" date="2020" name="Stud. Mycol.">
        <title>101 Dothideomycetes genomes: a test case for predicting lifestyles and emergence of pathogens.</title>
        <authorList>
            <person name="Haridas S."/>
            <person name="Albert R."/>
            <person name="Binder M."/>
            <person name="Bloem J."/>
            <person name="Labutti K."/>
            <person name="Salamov A."/>
            <person name="Andreopoulos B."/>
            <person name="Baker S."/>
            <person name="Barry K."/>
            <person name="Bills G."/>
            <person name="Bluhm B."/>
            <person name="Cannon C."/>
            <person name="Castanera R."/>
            <person name="Culley D."/>
            <person name="Daum C."/>
            <person name="Ezra D."/>
            <person name="Gonzalez J."/>
            <person name="Henrissat B."/>
            <person name="Kuo A."/>
            <person name="Liang C."/>
            <person name="Lipzen A."/>
            <person name="Lutzoni F."/>
            <person name="Magnuson J."/>
            <person name="Mondo S."/>
            <person name="Nolan M."/>
            <person name="Ohm R."/>
            <person name="Pangilinan J."/>
            <person name="Park H.-J."/>
            <person name="Ramirez L."/>
            <person name="Alfaro M."/>
            <person name="Sun H."/>
            <person name="Tritt A."/>
            <person name="Yoshinaga Y."/>
            <person name="Zwiers L.-H."/>
            <person name="Turgeon B."/>
            <person name="Goodwin S."/>
            <person name="Spatafora J."/>
            <person name="Crous P."/>
            <person name="Grigoriev I."/>
        </authorList>
    </citation>
    <scope>NUCLEOTIDE SEQUENCE</scope>
    <source>
        <strain evidence="3">Tuck. ex Michener</strain>
    </source>
</reference>
<feature type="transmembrane region" description="Helical" evidence="2">
    <location>
        <begin position="151"/>
        <end position="172"/>
    </location>
</feature>
<dbReference type="EMBL" id="ML991812">
    <property type="protein sequence ID" value="KAF2232782.1"/>
    <property type="molecule type" value="Genomic_DNA"/>
</dbReference>
<name>A0A6A6H457_VIRVR</name>
<feature type="region of interest" description="Disordered" evidence="1">
    <location>
        <begin position="26"/>
        <end position="67"/>
    </location>
</feature>
<accession>A0A6A6H457</accession>